<evidence type="ECO:0000259" key="1">
    <source>
        <dbReference type="Pfam" id="PF02698"/>
    </source>
</evidence>
<dbReference type="PANTHER" id="PTHR30336">
    <property type="entry name" value="INNER MEMBRANE PROTEIN, PROBABLE PERMEASE"/>
    <property type="match status" value="1"/>
</dbReference>
<organism evidence="2 3">
    <name type="scientific">Acetobacter senegalensis</name>
    <dbReference type="NCBI Taxonomy" id="446692"/>
    <lineage>
        <taxon>Bacteria</taxon>
        <taxon>Pseudomonadati</taxon>
        <taxon>Pseudomonadota</taxon>
        <taxon>Alphaproteobacteria</taxon>
        <taxon>Acetobacterales</taxon>
        <taxon>Acetobacteraceae</taxon>
        <taxon>Acetobacter</taxon>
    </lineage>
</organism>
<dbReference type="AlphaFoldDB" id="A0A0U4Y7M8"/>
<feature type="domain" description="DUF218" evidence="1">
    <location>
        <begin position="24"/>
        <end position="172"/>
    </location>
</feature>
<name>A0A0U4Y7M8_9PROT</name>
<evidence type="ECO:0000313" key="2">
    <source>
        <dbReference type="EMBL" id="CEF42894.1"/>
    </source>
</evidence>
<dbReference type="InterPro" id="IPR051599">
    <property type="entry name" value="Cell_Envelope_Assoc"/>
</dbReference>
<dbReference type="GeneID" id="34784612"/>
<protein>
    <recommendedName>
        <fullName evidence="1">DUF218 domain-containing protein</fullName>
    </recommendedName>
</protein>
<dbReference type="EMBL" id="LN606600">
    <property type="protein sequence ID" value="CEF42894.1"/>
    <property type="molecule type" value="Genomic_DNA"/>
</dbReference>
<dbReference type="PATRIC" id="fig|446692.3.peg.3895"/>
<proteinExistence type="predicted"/>
<evidence type="ECO:0000313" key="3">
    <source>
        <dbReference type="Proteomes" id="UP000056109"/>
    </source>
</evidence>
<accession>A0A0U4Y7M8</accession>
<dbReference type="KEGG" id="asz:ASN_3671"/>
<sequence>MKQHTSLNTAQNTIRTANAEWRPIIIFGAALKNDGAPTPALQDRVRAALAFGKQYKNVLYIPTGNVPQNGVTEADVMTGLLLKGGISAEHIIAEQTATDTFDSVVACTKILQKQGIGEQSVALATSPYHMPRCMLLMRLAGWRVQQIPFPYKNLPQTNLFHKTLIIAHEVLATGWDALLVLGWRIVR</sequence>
<dbReference type="Gene3D" id="3.40.50.620">
    <property type="entry name" value="HUPs"/>
    <property type="match status" value="1"/>
</dbReference>
<reference evidence="3" key="1">
    <citation type="submission" date="2014-09" db="EMBL/GenBank/DDBJ databases">
        <authorList>
            <person name="Illeghems K.G."/>
        </authorList>
    </citation>
    <scope>NUCLEOTIDE SEQUENCE [LARGE SCALE GENOMIC DNA]</scope>
    <source>
        <strain evidence="3">108B</strain>
    </source>
</reference>
<dbReference type="InterPro" id="IPR003848">
    <property type="entry name" value="DUF218"/>
</dbReference>
<dbReference type="CDD" id="cd06259">
    <property type="entry name" value="YdcF-like"/>
    <property type="match status" value="1"/>
</dbReference>
<dbReference type="PANTHER" id="PTHR30336:SF4">
    <property type="entry name" value="ENVELOPE BIOGENESIS FACTOR ELYC"/>
    <property type="match status" value="1"/>
</dbReference>
<dbReference type="InterPro" id="IPR014729">
    <property type="entry name" value="Rossmann-like_a/b/a_fold"/>
</dbReference>
<dbReference type="GO" id="GO:0005886">
    <property type="term" value="C:plasma membrane"/>
    <property type="evidence" value="ECO:0007669"/>
    <property type="project" value="TreeGrafter"/>
</dbReference>
<gene>
    <name evidence="2" type="ORF">ASN_3671</name>
</gene>
<keyword evidence="3" id="KW-1185">Reference proteome</keyword>
<dbReference type="GO" id="GO:0000270">
    <property type="term" value="P:peptidoglycan metabolic process"/>
    <property type="evidence" value="ECO:0007669"/>
    <property type="project" value="TreeGrafter"/>
</dbReference>
<dbReference type="Pfam" id="PF02698">
    <property type="entry name" value="DUF218"/>
    <property type="match status" value="1"/>
</dbReference>
<dbReference type="Proteomes" id="UP000056109">
    <property type="component" value="Chromosome I"/>
</dbReference>
<dbReference type="GO" id="GO:0043164">
    <property type="term" value="P:Gram-negative-bacterium-type cell wall biogenesis"/>
    <property type="evidence" value="ECO:0007669"/>
    <property type="project" value="TreeGrafter"/>
</dbReference>
<dbReference type="RefSeq" id="WP_231948296.1">
    <property type="nucleotide sequence ID" value="NZ_LN606600.1"/>
</dbReference>